<dbReference type="InterPro" id="IPR049730">
    <property type="entry name" value="SNF2/RAD54-like_C"/>
</dbReference>
<dbReference type="GO" id="GO:0005524">
    <property type="term" value="F:ATP binding"/>
    <property type="evidence" value="ECO:0007669"/>
    <property type="project" value="UniProtKB-KW"/>
</dbReference>
<gene>
    <name evidence="6" type="ORF">EDB92DRAFT_2100007</name>
</gene>
<evidence type="ECO:0000256" key="1">
    <source>
        <dbReference type="ARBA" id="ARBA00022741"/>
    </source>
</evidence>
<dbReference type="Proteomes" id="UP001201163">
    <property type="component" value="Unassembled WGS sequence"/>
</dbReference>
<comment type="caution">
    <text evidence="6">The sequence shown here is derived from an EMBL/GenBank/DDBJ whole genome shotgun (WGS) entry which is preliminary data.</text>
</comment>
<feature type="region of interest" description="Disordered" evidence="4">
    <location>
        <begin position="944"/>
        <end position="967"/>
    </location>
</feature>
<dbReference type="InterPro" id="IPR038718">
    <property type="entry name" value="SNF2-like_sf"/>
</dbReference>
<dbReference type="Pfam" id="PF00271">
    <property type="entry name" value="Helicase_C"/>
    <property type="match status" value="1"/>
</dbReference>
<dbReference type="GO" id="GO:0008094">
    <property type="term" value="F:ATP-dependent activity, acting on DNA"/>
    <property type="evidence" value="ECO:0007669"/>
    <property type="project" value="TreeGrafter"/>
</dbReference>
<dbReference type="EMBL" id="JAKELL010000001">
    <property type="protein sequence ID" value="KAH9001397.1"/>
    <property type="molecule type" value="Genomic_DNA"/>
</dbReference>
<dbReference type="Pfam" id="PF00176">
    <property type="entry name" value="SNF2-rel_dom"/>
    <property type="match status" value="1"/>
</dbReference>
<dbReference type="InterPro" id="IPR014001">
    <property type="entry name" value="Helicase_ATP-bd"/>
</dbReference>
<dbReference type="GO" id="GO:0006281">
    <property type="term" value="P:DNA repair"/>
    <property type="evidence" value="ECO:0007669"/>
    <property type="project" value="TreeGrafter"/>
</dbReference>
<feature type="region of interest" description="Disordered" evidence="4">
    <location>
        <begin position="628"/>
        <end position="650"/>
    </location>
</feature>
<keyword evidence="1" id="KW-0547">Nucleotide-binding</keyword>
<reference evidence="6" key="1">
    <citation type="submission" date="2022-01" db="EMBL/GenBank/DDBJ databases">
        <title>Comparative genomics reveals a dynamic genome evolution in the ectomycorrhizal milk-cap (Lactarius) mushrooms.</title>
        <authorList>
            <consortium name="DOE Joint Genome Institute"/>
            <person name="Lebreton A."/>
            <person name="Tang N."/>
            <person name="Kuo A."/>
            <person name="LaButti K."/>
            <person name="Drula E."/>
            <person name="Barry K."/>
            <person name="Clum A."/>
            <person name="Lipzen A."/>
            <person name="Mousain D."/>
            <person name="Ng V."/>
            <person name="Wang R."/>
            <person name="Wang X."/>
            <person name="Dai Y."/>
            <person name="Henrissat B."/>
            <person name="Grigoriev I.V."/>
            <person name="Guerin-Laguette A."/>
            <person name="Yu F."/>
            <person name="Martin F.M."/>
        </authorList>
    </citation>
    <scope>NUCLEOTIDE SEQUENCE</scope>
    <source>
        <strain evidence="6">QP</strain>
    </source>
</reference>
<keyword evidence="2 6" id="KW-0378">Hydrolase</keyword>
<evidence type="ECO:0000259" key="5">
    <source>
        <dbReference type="PROSITE" id="PS51194"/>
    </source>
</evidence>
<feature type="compositionally biased region" description="Basic and acidic residues" evidence="4">
    <location>
        <begin position="947"/>
        <end position="967"/>
    </location>
</feature>
<dbReference type="GO" id="GO:0005634">
    <property type="term" value="C:nucleus"/>
    <property type="evidence" value="ECO:0007669"/>
    <property type="project" value="TreeGrafter"/>
</dbReference>
<dbReference type="GO" id="GO:0016787">
    <property type="term" value="F:hydrolase activity"/>
    <property type="evidence" value="ECO:0007669"/>
    <property type="project" value="UniProtKB-KW"/>
</dbReference>
<dbReference type="CDD" id="cd18793">
    <property type="entry name" value="SF2_C_SNF"/>
    <property type="match status" value="1"/>
</dbReference>
<evidence type="ECO:0000256" key="3">
    <source>
        <dbReference type="ARBA" id="ARBA00022840"/>
    </source>
</evidence>
<keyword evidence="7" id="KW-1185">Reference proteome</keyword>
<dbReference type="PANTHER" id="PTHR45626">
    <property type="entry name" value="TRANSCRIPTION TERMINATION FACTOR 2-RELATED"/>
    <property type="match status" value="1"/>
</dbReference>
<proteinExistence type="predicted"/>
<evidence type="ECO:0000313" key="7">
    <source>
        <dbReference type="Proteomes" id="UP001201163"/>
    </source>
</evidence>
<keyword evidence="3" id="KW-0067">ATP-binding</keyword>
<evidence type="ECO:0000256" key="2">
    <source>
        <dbReference type="ARBA" id="ARBA00022801"/>
    </source>
</evidence>
<dbReference type="InterPro" id="IPR050628">
    <property type="entry name" value="SNF2_RAD54_helicase_TF"/>
</dbReference>
<dbReference type="SUPFAM" id="SSF52540">
    <property type="entry name" value="P-loop containing nucleoside triphosphate hydrolases"/>
    <property type="match status" value="2"/>
</dbReference>
<evidence type="ECO:0000256" key="4">
    <source>
        <dbReference type="SAM" id="MobiDB-lite"/>
    </source>
</evidence>
<organism evidence="6 7">
    <name type="scientific">Lactarius akahatsu</name>
    <dbReference type="NCBI Taxonomy" id="416441"/>
    <lineage>
        <taxon>Eukaryota</taxon>
        <taxon>Fungi</taxon>
        <taxon>Dikarya</taxon>
        <taxon>Basidiomycota</taxon>
        <taxon>Agaricomycotina</taxon>
        <taxon>Agaricomycetes</taxon>
        <taxon>Russulales</taxon>
        <taxon>Russulaceae</taxon>
        <taxon>Lactarius</taxon>
    </lineage>
</organism>
<sequence>MTLRSSCPICCLSCASGSVPSPHNDSVVGPLSLQNLLPVGALSLPISQTELGSICNHSHPVEDWHPFLGEALLPYLTDSEDETLCRHLSFLVEHMFLYVQCKIGDSGKVLVLRAYIIPYDLPGAQGKLRVRDEATVLKPARLCLRNVVPRILQDEHLWDAHDSEPSSSSPHYFLNPDTDNRTLAEIYSDLPSPVLNINSQPFESSVLSDMIHEVMLGQQIAGLRSKLYPYQRESVSAMIAKEMVDSVTPDPLYIPITGLDKTVFYLQPATMEILRERPMVATHHGGILCEELGTGKTIMTLALILATIDQLSKPEESIHDARPVMTPLAFRHFPDTKFEASRKRLSRGRASVSPSNDDSFPRLLELMLHYVRTSPDRLHLRRNVEWLQNRGLQTLLDLNAPFYLQSEEPAVSKRSRRKDANRGFCKMHLTSATLIVVPSNLLAQWNSEILKHCLGPDETDDALRFLIVKPKDELPSVRNLASNYDIVLLNHESAHFSPCFISESHYSTAFAREVSKIDHSKKFTWNVCKCTGYKGTRVPDCKCDDSSEISPLFRIRWKRLVVDEGHVHGTDKTHISKVASLLSVERRWLVTGTPTTNLLGINLRGQEIGTELRYPDDESEEDDILPIWEELDPGSPGQGSSQVSSREATVPRTWTRYDREDLRRLGIMMITFLQIPRFSTETGLFRTHVVHSLFGTNGPHPGAIQVLTQVMNSIMIRHQIQDIETDVSLPPLTQETVLLDLDPLAVRSYNALQAAITINAVDSERKDQDYLFHPNNAAYLRQLVANMSQLMFWHVDEKQYNVGELFKTADTMVERAQERGVSPKDLDALREAKTHIILAANDTLWRAIQANPTPEIPFVVDGVPRVVLEAWTEHSSDSPPAFTTSFLASYLMFPQRLVKLRGLVLARPFATEAKLVNAGHAQADEDKTRNALFLQSIRKKAKVAKKHPVEENARETRKAEEGARQNQDKVLEIQNELRLVAQKQGPLASITAQRDNGDAVFTRRPNPSRQLSASNAVLANARMITSRSSKLNYLLKEVLEHSQKEKILIFSSMPLTLAHVADALTLAGVMYLQYTTASPVHVRQQYVMTFETSDKYRVFLMELKHGSRGLNLISASRVIFCEPVWQADVETQAVKRVHRIGQTRPITVKTLAIRNSAEELMISRSAQLKGQDQKVTYLTDDFTMRDFIARAEGSFLLVGPQNPRFMQGTDYEALTLNIPLLETLVGETSRDDIEASADEIVGVDGGEKSFEERQRPTTEGGRLTLKKPLRSRLVLFWGVGGEI</sequence>
<dbReference type="SMART" id="SM00490">
    <property type="entry name" value="HELICc"/>
    <property type="match status" value="1"/>
</dbReference>
<dbReference type="Gene3D" id="3.40.50.10810">
    <property type="entry name" value="Tandem AAA-ATPase domain"/>
    <property type="match status" value="1"/>
</dbReference>
<accession>A0AAD4LRU0</accession>
<feature type="domain" description="Helicase C-terminal" evidence="5">
    <location>
        <begin position="1034"/>
        <end position="1188"/>
    </location>
</feature>
<dbReference type="PROSITE" id="PS51194">
    <property type="entry name" value="HELICASE_CTER"/>
    <property type="match status" value="1"/>
</dbReference>
<protein>
    <submittedName>
        <fullName evidence="6">P-loop containing nucleoside triphosphate hydrolase protein</fullName>
    </submittedName>
</protein>
<dbReference type="InterPro" id="IPR027417">
    <property type="entry name" value="P-loop_NTPase"/>
</dbReference>
<dbReference type="InterPro" id="IPR001650">
    <property type="entry name" value="Helicase_C-like"/>
</dbReference>
<dbReference type="InterPro" id="IPR000330">
    <property type="entry name" value="SNF2_N"/>
</dbReference>
<feature type="compositionally biased region" description="Low complexity" evidence="4">
    <location>
        <begin position="633"/>
        <end position="645"/>
    </location>
</feature>
<name>A0AAD4LRU0_9AGAM</name>
<dbReference type="Gene3D" id="3.40.50.300">
    <property type="entry name" value="P-loop containing nucleotide triphosphate hydrolases"/>
    <property type="match status" value="1"/>
</dbReference>
<dbReference type="SMART" id="SM00487">
    <property type="entry name" value="DEXDc"/>
    <property type="match status" value="1"/>
</dbReference>
<evidence type="ECO:0000313" key="6">
    <source>
        <dbReference type="EMBL" id="KAH9001397.1"/>
    </source>
</evidence>
<dbReference type="PANTHER" id="PTHR45626:SF51">
    <property type="entry name" value="SNF2-RELATED DOMAIN-CONTAINING PROTEIN"/>
    <property type="match status" value="1"/>
</dbReference>